<feature type="compositionally biased region" description="Basic and acidic residues" evidence="1">
    <location>
        <begin position="202"/>
        <end position="215"/>
    </location>
</feature>
<protein>
    <recommendedName>
        <fullName evidence="2">BRCT domain-containing protein</fullName>
    </recommendedName>
</protein>
<feature type="compositionally biased region" description="Basic and acidic residues" evidence="1">
    <location>
        <begin position="222"/>
        <end position="241"/>
    </location>
</feature>
<evidence type="ECO:0000313" key="4">
    <source>
        <dbReference type="Proteomes" id="UP000001357"/>
    </source>
</evidence>
<dbReference type="PANTHER" id="PTHR14625">
    <property type="entry name" value="MICROCEPHALIN"/>
    <property type="match status" value="1"/>
</dbReference>
<dbReference type="STRING" id="81824.A9V8E5"/>
<feature type="compositionally biased region" description="Low complexity" evidence="1">
    <location>
        <begin position="286"/>
        <end position="298"/>
    </location>
</feature>
<dbReference type="GeneID" id="5894120"/>
<dbReference type="AlphaFoldDB" id="A9V8E5"/>
<dbReference type="SUPFAM" id="SSF52113">
    <property type="entry name" value="BRCT domain"/>
    <property type="match status" value="1"/>
</dbReference>
<dbReference type="GO" id="GO:0000278">
    <property type="term" value="P:mitotic cell cycle"/>
    <property type="evidence" value="ECO:0000318"/>
    <property type="project" value="GO_Central"/>
</dbReference>
<feature type="region of interest" description="Disordered" evidence="1">
    <location>
        <begin position="39"/>
        <end position="399"/>
    </location>
</feature>
<feature type="non-terminal residue" evidence="3">
    <location>
        <position position="615"/>
    </location>
</feature>
<feature type="region of interest" description="Disordered" evidence="1">
    <location>
        <begin position="578"/>
        <end position="615"/>
    </location>
</feature>
<dbReference type="eggNOG" id="KOG4362">
    <property type="taxonomic scope" value="Eukaryota"/>
</dbReference>
<reference evidence="3 4" key="1">
    <citation type="journal article" date="2008" name="Nature">
        <title>The genome of the choanoflagellate Monosiga brevicollis and the origin of metazoans.</title>
        <authorList>
            <consortium name="JGI Sequencing"/>
            <person name="King N."/>
            <person name="Westbrook M.J."/>
            <person name="Young S.L."/>
            <person name="Kuo A."/>
            <person name="Abedin M."/>
            <person name="Chapman J."/>
            <person name="Fairclough S."/>
            <person name="Hellsten U."/>
            <person name="Isogai Y."/>
            <person name="Letunic I."/>
            <person name="Marr M."/>
            <person name="Pincus D."/>
            <person name="Putnam N."/>
            <person name="Rokas A."/>
            <person name="Wright K.J."/>
            <person name="Zuzow R."/>
            <person name="Dirks W."/>
            <person name="Good M."/>
            <person name="Goodstein D."/>
            <person name="Lemons D."/>
            <person name="Li W."/>
            <person name="Lyons J.B."/>
            <person name="Morris A."/>
            <person name="Nichols S."/>
            <person name="Richter D.J."/>
            <person name="Salamov A."/>
            <person name="Bork P."/>
            <person name="Lim W.A."/>
            <person name="Manning G."/>
            <person name="Miller W.T."/>
            <person name="McGinnis W."/>
            <person name="Shapiro H."/>
            <person name="Tjian R."/>
            <person name="Grigoriev I.V."/>
            <person name="Rokhsar D."/>
        </authorList>
    </citation>
    <scope>NUCLEOTIDE SEQUENCE [LARGE SCALE GENOMIC DNA]</scope>
    <source>
        <strain evidence="4">MX1 / ATCC 50154</strain>
    </source>
</reference>
<dbReference type="InterPro" id="IPR001357">
    <property type="entry name" value="BRCT_dom"/>
</dbReference>
<dbReference type="PANTHER" id="PTHR14625:SF3">
    <property type="entry name" value="MICROCEPHALIN"/>
    <property type="match status" value="1"/>
</dbReference>
<feature type="compositionally biased region" description="Basic and acidic residues" evidence="1">
    <location>
        <begin position="606"/>
        <end position="615"/>
    </location>
</feature>
<evidence type="ECO:0000256" key="1">
    <source>
        <dbReference type="SAM" id="MobiDB-lite"/>
    </source>
</evidence>
<proteinExistence type="predicted"/>
<dbReference type="InterPro" id="IPR036420">
    <property type="entry name" value="BRCT_dom_sf"/>
</dbReference>
<dbReference type="InParanoid" id="A9V8E5"/>
<feature type="compositionally biased region" description="Polar residues" evidence="1">
    <location>
        <begin position="257"/>
        <end position="267"/>
    </location>
</feature>
<name>A9V8E5_MONBE</name>
<feature type="domain" description="BRCT" evidence="2">
    <location>
        <begin position="438"/>
        <end position="492"/>
    </location>
</feature>
<organism evidence="3 4">
    <name type="scientific">Monosiga brevicollis</name>
    <name type="common">Choanoflagellate</name>
    <dbReference type="NCBI Taxonomy" id="81824"/>
    <lineage>
        <taxon>Eukaryota</taxon>
        <taxon>Choanoflagellata</taxon>
        <taxon>Craspedida</taxon>
        <taxon>Salpingoecidae</taxon>
        <taxon>Monosiga</taxon>
    </lineage>
</organism>
<evidence type="ECO:0000313" key="3">
    <source>
        <dbReference type="EMBL" id="EDQ86325.1"/>
    </source>
</evidence>
<dbReference type="CDD" id="cd17736">
    <property type="entry name" value="BRCT_microcephalin_rpt2"/>
    <property type="match status" value="1"/>
</dbReference>
<dbReference type="RefSeq" id="XP_001748995.1">
    <property type="nucleotide sequence ID" value="XM_001748943.1"/>
</dbReference>
<keyword evidence="4" id="KW-1185">Reference proteome</keyword>
<evidence type="ECO:0000259" key="2">
    <source>
        <dbReference type="PROSITE" id="PS50172"/>
    </source>
</evidence>
<dbReference type="Proteomes" id="UP000001357">
    <property type="component" value="Unassembled WGS sequence"/>
</dbReference>
<dbReference type="EMBL" id="CH991567">
    <property type="protein sequence ID" value="EDQ86325.1"/>
    <property type="molecule type" value="Genomic_DNA"/>
</dbReference>
<accession>A9V8E5</accession>
<dbReference type="KEGG" id="mbr:MONBRDRAFT_11169"/>
<dbReference type="PROSITE" id="PS50172">
    <property type="entry name" value="BRCT"/>
    <property type="match status" value="1"/>
</dbReference>
<dbReference type="InterPro" id="IPR022047">
    <property type="entry name" value="Microcephalin-like"/>
</dbReference>
<gene>
    <name evidence="3" type="ORF">MONBRDRAFT_11169</name>
</gene>
<feature type="compositionally biased region" description="Low complexity" evidence="1">
    <location>
        <begin position="591"/>
        <end position="600"/>
    </location>
</feature>
<feature type="compositionally biased region" description="Basic and acidic residues" evidence="1">
    <location>
        <begin position="151"/>
        <end position="162"/>
    </location>
</feature>
<dbReference type="Gene3D" id="3.40.50.10190">
    <property type="entry name" value="BRCT domain"/>
    <property type="match status" value="2"/>
</dbReference>
<feature type="compositionally biased region" description="Low complexity" evidence="1">
    <location>
        <begin position="103"/>
        <end position="122"/>
    </location>
</feature>
<sequence length="615" mass="64839">MAALPPLSGLVVCVDVRTDGVDASDAVKRKLKDLGASCQQTPGRRCTHLAPPSSPPTALETMAEEPRPLSPSLHDTPDEPSLELSATAADEDVARVSDALEGTPSSTPPLLALPSSSSDLASGKGAKLLLSRKRPPTTPSEPVVDQALNDHPTESIAVKDESPAELATPKESASTITAARQDDKDKQATPPAVNDDTQSRSPAKDDVHDKKKANDTNESDAQEQHEQDNHSQNDGADKLEASKTAADEDPSAVAASTDPQPSSQPQAQGEEKTEGTADDQSSSDGAAVTPATTTTTKPRSSKKAKTSATKSKELSVEGAGIGATGEPQTKRGKKSPVIKAGADASTKASKARVLANSTKANARRDLEAADQAPASKRAAIQPVAANETSDQEDSEATLTPVTRRAAIHSIVLSGLTDDECDIASAVLRQLRSSHLYVIASQVSETTTHVVSSGRRTLKVLQGAAAGCWLVSFDWIEASAVANKWLDERDFELRDQFPRAAVLREGSRLLKNQRVFVAPDVSPSRKDVLRMVTAQGAHVVPERDDADLVLDNDANAATSKTGTASVQHHNVLDSFLQPGPRLFATPKRPHQSSAARRSSSRPTDLAQPDRELNSSA</sequence>